<comment type="caution">
    <text evidence="1">The sequence shown here is derived from an EMBL/GenBank/DDBJ whole genome shotgun (WGS) entry which is preliminary data.</text>
</comment>
<dbReference type="Proteomes" id="UP000622475">
    <property type="component" value="Unassembled WGS sequence"/>
</dbReference>
<evidence type="ECO:0000313" key="1">
    <source>
        <dbReference type="EMBL" id="MBE9663633.1"/>
    </source>
</evidence>
<sequence>MSYLFTSTHTKLSSGDREVTIEPVLSFGIDGNGWHAAGIYKIHAETASIGQIFFEGNQWRYEGNGLSETEQEELACFIRFYDGKAA</sequence>
<keyword evidence="2" id="KW-1185">Reference proteome</keyword>
<organism evidence="1 2">
    <name type="scientific">Mucilaginibacter myungsuensis</name>
    <dbReference type="NCBI Taxonomy" id="649104"/>
    <lineage>
        <taxon>Bacteria</taxon>
        <taxon>Pseudomonadati</taxon>
        <taxon>Bacteroidota</taxon>
        <taxon>Sphingobacteriia</taxon>
        <taxon>Sphingobacteriales</taxon>
        <taxon>Sphingobacteriaceae</taxon>
        <taxon>Mucilaginibacter</taxon>
    </lineage>
</organism>
<dbReference type="RefSeq" id="WP_194112872.1">
    <property type="nucleotide sequence ID" value="NZ_JADFFL010000007.1"/>
</dbReference>
<dbReference type="AlphaFoldDB" id="A0A929PX98"/>
<gene>
    <name evidence="1" type="ORF">IRJ16_17230</name>
</gene>
<evidence type="ECO:0000313" key="2">
    <source>
        <dbReference type="Proteomes" id="UP000622475"/>
    </source>
</evidence>
<dbReference type="EMBL" id="JADFFL010000007">
    <property type="protein sequence ID" value="MBE9663633.1"/>
    <property type="molecule type" value="Genomic_DNA"/>
</dbReference>
<proteinExistence type="predicted"/>
<accession>A0A929PX98</accession>
<reference evidence="1" key="1">
    <citation type="submission" date="2020-10" db="EMBL/GenBank/DDBJ databases">
        <title>Mucilaginibacter mali sp. nov., isolated from rhizosphere soil of apple orchard.</title>
        <authorList>
            <person name="Lee J.-S."/>
            <person name="Kim H.S."/>
            <person name="Kim J.-S."/>
        </authorList>
    </citation>
    <scope>NUCLEOTIDE SEQUENCE</scope>
    <source>
        <strain evidence="1">KCTC 22746</strain>
    </source>
</reference>
<name>A0A929PX98_9SPHI</name>
<protein>
    <submittedName>
        <fullName evidence="1">Uncharacterized protein</fullName>
    </submittedName>
</protein>